<comment type="caution">
    <text evidence="6">The sequence shown here is derived from an EMBL/GenBank/DDBJ whole genome shotgun (WGS) entry which is preliminary data.</text>
</comment>
<dbReference type="InterPro" id="IPR002317">
    <property type="entry name" value="Ser-tRNA-ligase_type_1"/>
</dbReference>
<dbReference type="EC" id="6.1.1.11" evidence="1 3"/>
<sequence>MLDIRFVRSNPEAVKQNIKNKFQDAKLPLVDEVLELDKRNREIKQEVEALRADKNKLTKQIGALMGQGKKEEAEAIKKAVTENADRIETLSTEEKEVEEKIKQKMMIIPNIIDPSVPIGKDDSENVEVERYGEPVVPDFEIPYHTDIMESFNGIDLESARRVAGNGFYYLMGDIARLHSAVISYARDFMINRGFTYCVPPFMIRSNVVTGVMSFAEMDAMMYKIEGEDLYLIGTSEHSMIGKFIDTQLTEDQLPQTLTSYSPCFRKEKGAHGIEERGVYRIHQFEKQEMIVVCKPEDSMEWYDKLWQNTVDLFRSLDIPVRTLECCSGDLADLKVKSVDVEAWSPRQKKYFEVGSCSNLGDAQARRLGIRVKGENGKYFAHTLNNTVVAPPRMLIAFLENNLQADGSVRIPAALQPYMGGNTEITPKN</sequence>
<protein>
    <recommendedName>
        <fullName evidence="1 3">Serine--tRNA ligase</fullName>
        <ecNumber evidence="1 3">6.1.1.11</ecNumber>
    </recommendedName>
</protein>
<proteinExistence type="predicted"/>
<reference evidence="6 7" key="1">
    <citation type="submission" date="2021-06" db="EMBL/GenBank/DDBJ databases">
        <title>Faecalicatena sp. nov. isolated from porcine feces.</title>
        <authorList>
            <person name="Oh B.S."/>
            <person name="Lee J.H."/>
        </authorList>
    </citation>
    <scope>NUCLEOTIDE SEQUENCE [LARGE SCALE GENOMIC DNA]</scope>
    <source>
        <strain evidence="6 7">AGMB00832</strain>
    </source>
</reference>
<evidence type="ECO:0000256" key="4">
    <source>
        <dbReference type="SAM" id="Coils"/>
    </source>
</evidence>
<evidence type="ECO:0000256" key="1">
    <source>
        <dbReference type="ARBA" id="ARBA00012840"/>
    </source>
</evidence>
<dbReference type="PIRSF" id="PIRSF001529">
    <property type="entry name" value="Ser-tRNA-synth_IIa"/>
    <property type="match status" value="1"/>
</dbReference>
<evidence type="ECO:0000256" key="3">
    <source>
        <dbReference type="NCBIfam" id="TIGR00414"/>
    </source>
</evidence>
<evidence type="ECO:0000313" key="7">
    <source>
        <dbReference type="Proteomes" id="UP000723714"/>
    </source>
</evidence>
<dbReference type="GO" id="GO:0004828">
    <property type="term" value="F:serine-tRNA ligase activity"/>
    <property type="evidence" value="ECO:0007669"/>
    <property type="project" value="UniProtKB-EC"/>
</dbReference>
<name>A0ABS6D4P4_9FIRM</name>
<evidence type="ECO:0000313" key="6">
    <source>
        <dbReference type="EMBL" id="MBU3876549.1"/>
    </source>
</evidence>
<dbReference type="Proteomes" id="UP000723714">
    <property type="component" value="Unassembled WGS sequence"/>
</dbReference>
<keyword evidence="7" id="KW-1185">Reference proteome</keyword>
<feature type="coiled-coil region" evidence="4">
    <location>
        <begin position="33"/>
        <end position="90"/>
    </location>
</feature>
<evidence type="ECO:0000259" key="5">
    <source>
        <dbReference type="PROSITE" id="PS50862"/>
    </source>
</evidence>
<keyword evidence="2" id="KW-0648">Protein biosynthesis</keyword>
<accession>A0ABS6D4P4</accession>
<organism evidence="6 7">
    <name type="scientific">Faecalicatena faecalis</name>
    <dbReference type="NCBI Taxonomy" id="2726362"/>
    <lineage>
        <taxon>Bacteria</taxon>
        <taxon>Bacillati</taxon>
        <taxon>Bacillota</taxon>
        <taxon>Clostridia</taxon>
        <taxon>Lachnospirales</taxon>
        <taxon>Lachnospiraceae</taxon>
        <taxon>Faecalicatena</taxon>
    </lineage>
</organism>
<evidence type="ECO:0000256" key="2">
    <source>
        <dbReference type="ARBA" id="ARBA00022917"/>
    </source>
</evidence>
<dbReference type="RefSeq" id="WP_216241974.1">
    <property type="nucleotide sequence ID" value="NZ_JABACJ020000010.1"/>
</dbReference>
<dbReference type="PROSITE" id="PS50862">
    <property type="entry name" value="AA_TRNA_LIGASE_II"/>
    <property type="match status" value="1"/>
</dbReference>
<keyword evidence="6" id="KW-0436">Ligase</keyword>
<keyword evidence="4" id="KW-0175">Coiled coil</keyword>
<dbReference type="InterPro" id="IPR015866">
    <property type="entry name" value="Ser-tRNA-synth_1_N"/>
</dbReference>
<feature type="domain" description="Aminoacyl-transfer RNA synthetases class-II family profile" evidence="5">
    <location>
        <begin position="143"/>
        <end position="411"/>
    </location>
</feature>
<dbReference type="EMBL" id="JABACJ020000010">
    <property type="protein sequence ID" value="MBU3876549.1"/>
    <property type="molecule type" value="Genomic_DNA"/>
</dbReference>
<dbReference type="Pfam" id="PF00587">
    <property type="entry name" value="tRNA-synt_2b"/>
    <property type="match status" value="1"/>
</dbReference>
<dbReference type="PANTHER" id="PTHR11778">
    <property type="entry name" value="SERYL-TRNA SYNTHETASE"/>
    <property type="match status" value="1"/>
</dbReference>
<dbReference type="NCBIfam" id="TIGR00414">
    <property type="entry name" value="serS"/>
    <property type="match status" value="1"/>
</dbReference>
<dbReference type="InterPro" id="IPR006195">
    <property type="entry name" value="aa-tRNA-synth_II"/>
</dbReference>
<gene>
    <name evidence="6" type="primary">serS</name>
    <name evidence="6" type="ORF">HGO97_012075</name>
</gene>
<dbReference type="InterPro" id="IPR002314">
    <property type="entry name" value="aa-tRNA-synt_IIb"/>
</dbReference>
<dbReference type="Pfam" id="PF02403">
    <property type="entry name" value="Seryl_tRNA_N"/>
    <property type="match status" value="1"/>
</dbReference>